<reference evidence="1" key="1">
    <citation type="submission" date="2022-10" db="EMBL/GenBank/DDBJ databases">
        <title>Culturing micro-colonial fungi from biological soil crusts in the Mojave desert and describing Neophaeococcomyces mojavensis, and introducing the new genera and species Taxawa tesnikishii.</title>
        <authorList>
            <person name="Kurbessoian T."/>
            <person name="Stajich J.E."/>
        </authorList>
    </citation>
    <scope>NUCLEOTIDE SEQUENCE</scope>
    <source>
        <strain evidence="1">JES_112</strain>
    </source>
</reference>
<organism evidence="1 2">
    <name type="scientific">Neophaeococcomyces mojaviensis</name>
    <dbReference type="NCBI Taxonomy" id="3383035"/>
    <lineage>
        <taxon>Eukaryota</taxon>
        <taxon>Fungi</taxon>
        <taxon>Dikarya</taxon>
        <taxon>Ascomycota</taxon>
        <taxon>Pezizomycotina</taxon>
        <taxon>Eurotiomycetes</taxon>
        <taxon>Chaetothyriomycetidae</taxon>
        <taxon>Chaetothyriales</taxon>
        <taxon>Chaetothyriales incertae sedis</taxon>
        <taxon>Neophaeococcomyces</taxon>
    </lineage>
</organism>
<sequence length="114" mass="12696">MASRLFAGRAATFTRALRTSQTPSRSFQTTRTQLQEIAATPVKKPVGAFRGGLFGFLLGTTLAAATAYYYVIDEYRLANDMLTEDIYVREPLSYPQATLCQTRHLPALLMVYPP</sequence>
<dbReference type="Proteomes" id="UP001172386">
    <property type="component" value="Unassembled WGS sequence"/>
</dbReference>
<dbReference type="EMBL" id="JAPDRQ010000069">
    <property type="protein sequence ID" value="KAJ9657057.1"/>
    <property type="molecule type" value="Genomic_DNA"/>
</dbReference>
<protein>
    <submittedName>
        <fullName evidence="1">Uncharacterized protein</fullName>
    </submittedName>
</protein>
<comment type="caution">
    <text evidence="1">The sequence shown here is derived from an EMBL/GenBank/DDBJ whole genome shotgun (WGS) entry which is preliminary data.</text>
</comment>
<keyword evidence="2" id="KW-1185">Reference proteome</keyword>
<evidence type="ECO:0000313" key="2">
    <source>
        <dbReference type="Proteomes" id="UP001172386"/>
    </source>
</evidence>
<accession>A0ACC3A8P1</accession>
<gene>
    <name evidence="1" type="ORF">H2198_004549</name>
</gene>
<name>A0ACC3A8P1_9EURO</name>
<proteinExistence type="predicted"/>
<evidence type="ECO:0000313" key="1">
    <source>
        <dbReference type="EMBL" id="KAJ9657057.1"/>
    </source>
</evidence>